<name>A0A9J6NYV6_9CLOT</name>
<dbReference type="SMART" id="SM00893">
    <property type="entry name" value="ETF"/>
    <property type="match status" value="1"/>
</dbReference>
<dbReference type="InterPro" id="IPR033948">
    <property type="entry name" value="ETF_beta_N"/>
</dbReference>
<dbReference type="CDD" id="cd01714">
    <property type="entry name" value="ETF_beta"/>
    <property type="match status" value="1"/>
</dbReference>
<dbReference type="PIRSF" id="PIRSF000090">
    <property type="entry name" value="Beta-ETF"/>
    <property type="match status" value="1"/>
</dbReference>
<reference evidence="2" key="1">
    <citation type="journal article" date="2021" name="mSystems">
        <title>Bacteria and Archaea Synergistically Convert Glycine Betaine to Biogenic Methane in the Formosa Cold Seep of the South China Sea.</title>
        <authorList>
            <person name="Li L."/>
            <person name="Zhang W."/>
            <person name="Zhang S."/>
            <person name="Song L."/>
            <person name="Sun Q."/>
            <person name="Zhang H."/>
            <person name="Xiang H."/>
            <person name="Dong X."/>
        </authorList>
    </citation>
    <scope>NUCLEOTIDE SEQUENCE</scope>
    <source>
        <strain evidence="2">ZWT</strain>
    </source>
</reference>
<gene>
    <name evidence="2" type="ORF">KDK92_01140</name>
</gene>
<evidence type="ECO:0000259" key="1">
    <source>
        <dbReference type="SMART" id="SM00893"/>
    </source>
</evidence>
<dbReference type="InterPro" id="IPR014730">
    <property type="entry name" value="ETF_a/b_N"/>
</dbReference>
<dbReference type="AlphaFoldDB" id="A0A9J6NYV6"/>
<keyword evidence="3" id="KW-1185">Reference proteome</keyword>
<protein>
    <submittedName>
        <fullName evidence="2">Electron transfer flavoprotein subunit beta/FixA family protein</fullName>
    </submittedName>
</protein>
<accession>A0A9J6NYV6</accession>
<dbReference type="InterPro" id="IPR014729">
    <property type="entry name" value="Rossmann-like_a/b/a_fold"/>
</dbReference>
<dbReference type="Pfam" id="PF01012">
    <property type="entry name" value="ETF"/>
    <property type="match status" value="1"/>
</dbReference>
<dbReference type="Gene3D" id="3.40.50.620">
    <property type="entry name" value="HUPs"/>
    <property type="match status" value="1"/>
</dbReference>
<proteinExistence type="predicted"/>
<dbReference type="RefSeq" id="WP_250857199.1">
    <property type="nucleotide sequence ID" value="NZ_JAGSOJ010000001.1"/>
</dbReference>
<evidence type="ECO:0000313" key="2">
    <source>
        <dbReference type="EMBL" id="MCM1988328.1"/>
    </source>
</evidence>
<dbReference type="PANTHER" id="PTHR21294">
    <property type="entry name" value="ELECTRON TRANSFER FLAVOPROTEIN BETA-SUBUNIT"/>
    <property type="match status" value="1"/>
</dbReference>
<sequence>MKIVTCIKQVRDLDIILSKDWVVDEDSKSVNIDYANTIINTYDENALEMMLRLSDYDNNIETIALTIGDNNRDKILRKALAVKTDNAIRIEYDKELNFHPIETATMIKKGIEKIEDVQMVMCGRQASIGDNGQTGLILAEMLGWPCISLVTDIVGKDDKILVTHQVENGLETLEVKLPVVLTVTQSPDKFLRMATIKDVISAKKKDIFVWNLSDLDIQEDDLFKSNGFKLKRIYTNEQDKECKIIEGQTSEQKARQFCDELTKYEQEIKAYENK</sequence>
<reference evidence="2" key="2">
    <citation type="submission" date="2021-04" db="EMBL/GenBank/DDBJ databases">
        <authorList>
            <person name="Dong X."/>
        </authorList>
    </citation>
    <scope>NUCLEOTIDE SEQUENCE</scope>
    <source>
        <strain evidence="2">ZWT</strain>
    </source>
</reference>
<comment type="caution">
    <text evidence="2">The sequence shown here is derived from an EMBL/GenBank/DDBJ whole genome shotgun (WGS) entry which is preliminary data.</text>
</comment>
<dbReference type="EMBL" id="JAGSOJ010000001">
    <property type="protein sequence ID" value="MCM1988328.1"/>
    <property type="molecule type" value="Genomic_DNA"/>
</dbReference>
<dbReference type="InterPro" id="IPR012255">
    <property type="entry name" value="ETF_b"/>
</dbReference>
<dbReference type="SUPFAM" id="SSF52402">
    <property type="entry name" value="Adenine nucleotide alpha hydrolases-like"/>
    <property type="match status" value="1"/>
</dbReference>
<feature type="domain" description="Electron transfer flavoprotein alpha/beta-subunit N-terminal" evidence="1">
    <location>
        <begin position="27"/>
        <end position="219"/>
    </location>
</feature>
<evidence type="ECO:0000313" key="3">
    <source>
        <dbReference type="Proteomes" id="UP001056429"/>
    </source>
</evidence>
<dbReference type="GO" id="GO:0009055">
    <property type="term" value="F:electron transfer activity"/>
    <property type="evidence" value="ECO:0007669"/>
    <property type="project" value="InterPro"/>
</dbReference>
<organism evidence="2 3">
    <name type="scientific">Oceanirhabdus seepicola</name>
    <dbReference type="NCBI Taxonomy" id="2828781"/>
    <lineage>
        <taxon>Bacteria</taxon>
        <taxon>Bacillati</taxon>
        <taxon>Bacillota</taxon>
        <taxon>Clostridia</taxon>
        <taxon>Eubacteriales</taxon>
        <taxon>Clostridiaceae</taxon>
        <taxon>Oceanirhabdus</taxon>
    </lineage>
</organism>
<dbReference type="Proteomes" id="UP001056429">
    <property type="component" value="Unassembled WGS sequence"/>
</dbReference>